<dbReference type="InterPro" id="IPR051678">
    <property type="entry name" value="AGP_Transferase"/>
</dbReference>
<dbReference type="InterPro" id="IPR011009">
    <property type="entry name" value="Kinase-like_dom_sf"/>
</dbReference>
<dbReference type="InterPro" id="IPR024165">
    <property type="entry name" value="Kan/Strep_kinase"/>
</dbReference>
<keyword evidence="3 7" id="KW-0547">Nucleotide-binding</keyword>
<dbReference type="GO" id="GO:0016301">
    <property type="term" value="F:kinase activity"/>
    <property type="evidence" value="ECO:0007669"/>
    <property type="project" value="UniProtKB-KW"/>
</dbReference>
<dbReference type="CDD" id="cd05150">
    <property type="entry name" value="APH"/>
    <property type="match status" value="1"/>
</dbReference>
<dbReference type="GO" id="GO:0005524">
    <property type="term" value="F:ATP binding"/>
    <property type="evidence" value="ECO:0007669"/>
    <property type="project" value="UniProtKB-KW"/>
</dbReference>
<dbReference type="Gene3D" id="3.30.200.20">
    <property type="entry name" value="Phosphorylase Kinase, domain 1"/>
    <property type="match status" value="1"/>
</dbReference>
<keyword evidence="6 7" id="KW-0046">Antibiotic resistance</keyword>
<evidence type="ECO:0000256" key="7">
    <source>
        <dbReference type="PIRNR" id="PIRNR000706"/>
    </source>
</evidence>
<dbReference type="SUPFAM" id="SSF56112">
    <property type="entry name" value="Protein kinase-like (PK-like)"/>
    <property type="match status" value="1"/>
</dbReference>
<name>A0A7I7QC29_9MYCO</name>
<dbReference type="PANTHER" id="PTHR21310">
    <property type="entry name" value="AMINOGLYCOSIDE PHOSPHOTRANSFERASE-RELATED-RELATED"/>
    <property type="match status" value="1"/>
</dbReference>
<dbReference type="InterPro" id="IPR002575">
    <property type="entry name" value="Aminoglycoside_PTrfase"/>
</dbReference>
<organism evidence="11 12">
    <name type="scientific">Mycobacterium stomatepiae</name>
    <dbReference type="NCBI Taxonomy" id="470076"/>
    <lineage>
        <taxon>Bacteria</taxon>
        <taxon>Bacillati</taxon>
        <taxon>Actinomycetota</taxon>
        <taxon>Actinomycetes</taxon>
        <taxon>Mycobacteriales</taxon>
        <taxon>Mycobacteriaceae</taxon>
        <taxon>Mycobacterium</taxon>
        <taxon>Mycobacterium simiae complex</taxon>
    </lineage>
</organism>
<dbReference type="Pfam" id="PF01636">
    <property type="entry name" value="APH"/>
    <property type="match status" value="2"/>
</dbReference>
<keyword evidence="4 7" id="KW-0418">Kinase</keyword>
<protein>
    <submittedName>
        <fullName evidence="11">Aminoglycoside phosphotransferase APH(3')</fullName>
    </submittedName>
</protein>
<dbReference type="PANTHER" id="PTHR21310:SF41">
    <property type="entry name" value="3'-PHOSPHOTRANSFERASE, PUTATIVE-RELATED"/>
    <property type="match status" value="1"/>
</dbReference>
<dbReference type="EMBL" id="AP022587">
    <property type="protein sequence ID" value="BBY23863.1"/>
    <property type="molecule type" value="Genomic_DNA"/>
</dbReference>
<evidence type="ECO:0000256" key="4">
    <source>
        <dbReference type="ARBA" id="ARBA00022777"/>
    </source>
</evidence>
<reference evidence="11 12" key="1">
    <citation type="journal article" date="2019" name="Emerg. Microbes Infect.">
        <title>Comprehensive subspecies identification of 175 nontuberculous mycobacteria species based on 7547 genomic profiles.</title>
        <authorList>
            <person name="Matsumoto Y."/>
            <person name="Kinjo T."/>
            <person name="Motooka D."/>
            <person name="Nabeya D."/>
            <person name="Jung N."/>
            <person name="Uechi K."/>
            <person name="Horii T."/>
            <person name="Iida T."/>
            <person name="Fujita J."/>
            <person name="Nakamura S."/>
        </authorList>
    </citation>
    <scope>NUCLEOTIDE SEQUENCE [LARGE SCALE GENOMIC DNA]</scope>
    <source>
        <strain evidence="11 12">JCM 17783</strain>
    </source>
</reference>
<dbReference type="GO" id="GO:0046872">
    <property type="term" value="F:metal ion binding"/>
    <property type="evidence" value="ECO:0007669"/>
    <property type="project" value="UniProtKB-KW"/>
</dbReference>
<feature type="domain" description="Aminoglycoside phosphotransferase" evidence="10">
    <location>
        <begin position="35"/>
        <end position="146"/>
    </location>
</feature>
<evidence type="ECO:0000313" key="11">
    <source>
        <dbReference type="EMBL" id="BBY23863.1"/>
    </source>
</evidence>
<feature type="binding site" evidence="9">
    <location>
        <position position="186"/>
    </location>
    <ligand>
        <name>Mg(2+)</name>
        <dbReference type="ChEBI" id="CHEBI:18420"/>
    </ligand>
</feature>
<proteinExistence type="inferred from homology"/>
<dbReference type="GO" id="GO:0016773">
    <property type="term" value="F:phosphotransferase activity, alcohol group as acceptor"/>
    <property type="evidence" value="ECO:0007669"/>
    <property type="project" value="InterPro"/>
</dbReference>
<comment type="similarity">
    <text evidence="1 7">Belongs to the aminoglycoside phosphotransferase family.</text>
</comment>
<keyword evidence="12" id="KW-1185">Reference proteome</keyword>
<dbReference type="GO" id="GO:0046677">
    <property type="term" value="P:response to antibiotic"/>
    <property type="evidence" value="ECO:0007669"/>
    <property type="project" value="UniProtKB-KW"/>
</dbReference>
<gene>
    <name evidence="11" type="ORF">MSTO_40680</name>
</gene>
<feature type="binding site" evidence="9">
    <location>
        <position position="172"/>
    </location>
    <ligand>
        <name>Mg(2+)</name>
        <dbReference type="ChEBI" id="CHEBI:18420"/>
    </ligand>
</feature>
<keyword evidence="2 7" id="KW-0808">Transferase</keyword>
<evidence type="ECO:0000256" key="8">
    <source>
        <dbReference type="PIRSR" id="PIRSR000706-1"/>
    </source>
</evidence>
<dbReference type="Gene3D" id="3.90.1200.10">
    <property type="match status" value="1"/>
</dbReference>
<keyword evidence="9" id="KW-0460">Magnesium</keyword>
<keyword evidence="9" id="KW-0479">Metal-binding</keyword>
<keyword evidence="5 7" id="KW-0067">ATP-binding</keyword>
<evidence type="ECO:0000256" key="2">
    <source>
        <dbReference type="ARBA" id="ARBA00022679"/>
    </source>
</evidence>
<dbReference type="KEGG" id="msto:MSTO_40680"/>
<evidence type="ECO:0000313" key="12">
    <source>
        <dbReference type="Proteomes" id="UP000467130"/>
    </source>
</evidence>
<evidence type="ECO:0000259" key="10">
    <source>
        <dbReference type="Pfam" id="PF01636"/>
    </source>
</evidence>
<dbReference type="RefSeq" id="WP_163791503.1">
    <property type="nucleotide sequence ID" value="NZ_AP022587.1"/>
</dbReference>
<feature type="active site" description="Proton acceptor" evidence="8">
    <location>
        <position position="167"/>
    </location>
</feature>
<evidence type="ECO:0000256" key="9">
    <source>
        <dbReference type="PIRSR" id="PIRSR000706-2"/>
    </source>
</evidence>
<evidence type="ECO:0000256" key="6">
    <source>
        <dbReference type="ARBA" id="ARBA00023251"/>
    </source>
</evidence>
<evidence type="ECO:0000256" key="1">
    <source>
        <dbReference type="ARBA" id="ARBA00006219"/>
    </source>
</evidence>
<evidence type="ECO:0000256" key="5">
    <source>
        <dbReference type="ARBA" id="ARBA00022840"/>
    </source>
</evidence>
<dbReference type="PIRSF" id="PIRSF000706">
    <property type="entry name" value="Kanamycin_kin"/>
    <property type="match status" value="1"/>
</dbReference>
<dbReference type="AlphaFoldDB" id="A0A7I7QC29"/>
<sequence>MTFPPSPPPVPAIVDRFAGGRPVRAVWVNEDGGVTFRLGSDDSAREFVKMADAGGTDFRAEARRLRWAARYVTVPRVLGFGVDGDRAWLHTRGLPGLSAVHPRWLAVPEVAVAALGAGLRQLHDGLPTATCPFDWSATSRLAALSPAARSRVGEPPPVDRLVVCHGDACAPNTLIDDDGRCCGHVDFGDLGVADRWADLAVATLSLGWNYPGRNWETEFFTGYGVEPDAARIDYYRRLWQAPDPTSGPTWAATSR</sequence>
<accession>A0A7I7QC29</accession>
<feature type="domain" description="Aminoglycoside phosphotransferase" evidence="10">
    <location>
        <begin position="158"/>
        <end position="231"/>
    </location>
</feature>
<dbReference type="Proteomes" id="UP000467130">
    <property type="component" value="Chromosome"/>
</dbReference>
<evidence type="ECO:0000256" key="3">
    <source>
        <dbReference type="ARBA" id="ARBA00022741"/>
    </source>
</evidence>